<dbReference type="CDD" id="cd06354">
    <property type="entry name" value="PBP1_PrnA-like"/>
    <property type="match status" value="1"/>
</dbReference>
<dbReference type="EMBL" id="BSDY01000009">
    <property type="protein sequence ID" value="GLI56551.1"/>
    <property type="molecule type" value="Genomic_DNA"/>
</dbReference>
<feature type="chain" id="PRO_5040825855" evidence="7">
    <location>
        <begin position="19"/>
        <end position="330"/>
    </location>
</feature>
<comment type="similarity">
    <text evidence="2">Belongs to the BMP lipoprotein family.</text>
</comment>
<accession>A0A9W6LMP7</accession>
<dbReference type="AlphaFoldDB" id="A0A9W6LMP7"/>
<dbReference type="Pfam" id="PF02608">
    <property type="entry name" value="Bmp"/>
    <property type="match status" value="1"/>
</dbReference>
<keyword evidence="4 7" id="KW-0732">Signal</keyword>
<feature type="domain" description="ABC transporter substrate-binding protein PnrA-like" evidence="8">
    <location>
        <begin position="37"/>
        <end position="329"/>
    </location>
</feature>
<keyword evidence="3" id="KW-1003">Cell membrane</keyword>
<evidence type="ECO:0000256" key="2">
    <source>
        <dbReference type="ARBA" id="ARBA00008610"/>
    </source>
</evidence>
<keyword evidence="5" id="KW-0472">Membrane</keyword>
<dbReference type="SUPFAM" id="SSF53822">
    <property type="entry name" value="Periplasmic binding protein-like I"/>
    <property type="match status" value="1"/>
</dbReference>
<feature type="signal peptide" evidence="7">
    <location>
        <begin position="1"/>
        <end position="18"/>
    </location>
</feature>
<dbReference type="RefSeq" id="WP_281835770.1">
    <property type="nucleotide sequence ID" value="NZ_BSDY01000009.1"/>
</dbReference>
<dbReference type="Proteomes" id="UP001144471">
    <property type="component" value="Unassembled WGS sequence"/>
</dbReference>
<reference evidence="9" key="1">
    <citation type="submission" date="2022-12" db="EMBL/GenBank/DDBJ databases">
        <title>Reference genome sequencing for broad-spectrum identification of bacterial and archaeal isolates by mass spectrometry.</title>
        <authorList>
            <person name="Sekiguchi Y."/>
            <person name="Tourlousse D.M."/>
        </authorList>
    </citation>
    <scope>NUCLEOTIDE SEQUENCE</scope>
    <source>
        <strain evidence="9">10succ1</strain>
    </source>
</reference>
<comment type="subcellular location">
    <subcellularLocation>
        <location evidence="1">Cell membrane</location>
        <topology evidence="1">Lipid-anchor</topology>
    </subcellularLocation>
</comment>
<dbReference type="Gene3D" id="3.40.50.2300">
    <property type="match status" value="2"/>
</dbReference>
<keyword evidence="6" id="KW-0449">Lipoprotein</keyword>
<keyword evidence="10" id="KW-1185">Reference proteome</keyword>
<dbReference type="GO" id="GO:0005886">
    <property type="term" value="C:plasma membrane"/>
    <property type="evidence" value="ECO:0007669"/>
    <property type="project" value="UniProtKB-SubCell"/>
</dbReference>
<evidence type="ECO:0000256" key="1">
    <source>
        <dbReference type="ARBA" id="ARBA00004193"/>
    </source>
</evidence>
<evidence type="ECO:0000313" key="9">
    <source>
        <dbReference type="EMBL" id="GLI56551.1"/>
    </source>
</evidence>
<dbReference type="InterPro" id="IPR003760">
    <property type="entry name" value="PnrA-like"/>
</dbReference>
<dbReference type="PANTHER" id="PTHR34296:SF2">
    <property type="entry name" value="ABC TRANSPORTER GUANOSINE-BINDING PROTEIN NUPN"/>
    <property type="match status" value="1"/>
</dbReference>
<dbReference type="InterPro" id="IPR050957">
    <property type="entry name" value="BMP_lipoprotein"/>
</dbReference>
<evidence type="ECO:0000259" key="8">
    <source>
        <dbReference type="Pfam" id="PF02608"/>
    </source>
</evidence>
<name>A0A9W6LMP7_9FUSO</name>
<evidence type="ECO:0000256" key="6">
    <source>
        <dbReference type="ARBA" id="ARBA00023288"/>
    </source>
</evidence>
<sequence length="330" mass="35458">MKKIVLLLGLLMMLMLTACGEKQAESGSKAKKPKIGMVLNLGGLGDKSFNDSAYAGMKRAEADYDIDFSYVEPTSLADFSQYLDDYAMAGYDLVVAIGYDMQTPLNEVAPNYPDTKFVVVDTVVDQPNVSSVMFNNKEGAFMVGALSGMMTKTDKIGYIGGVDMAFLNEFRDGYTMGAEYANPGVEVVSLYVGGVNPFNDPARAKELSLSLKNSGADIIFAASGGSGRGLMEAVNENDGLYAIGMDSDQDGEVEGKVLTSMMKRVDNTLYKTIGNFVAGNLQSGVKVYGLEEGGVSTSEFKYTKELIGEENLAKLKEIEEKVISGEVVVK</sequence>
<evidence type="ECO:0000256" key="5">
    <source>
        <dbReference type="ARBA" id="ARBA00023136"/>
    </source>
</evidence>
<evidence type="ECO:0000256" key="4">
    <source>
        <dbReference type="ARBA" id="ARBA00022729"/>
    </source>
</evidence>
<evidence type="ECO:0000313" key="10">
    <source>
        <dbReference type="Proteomes" id="UP001144471"/>
    </source>
</evidence>
<proteinExistence type="inferred from homology"/>
<protein>
    <submittedName>
        <fullName evidence="9">BMP family ABC transporter substrate-binding protein</fullName>
    </submittedName>
</protein>
<evidence type="ECO:0000256" key="7">
    <source>
        <dbReference type="SAM" id="SignalP"/>
    </source>
</evidence>
<gene>
    <name evidence="9" type="ORF">PM10SUCC1_20650</name>
</gene>
<dbReference type="PROSITE" id="PS51257">
    <property type="entry name" value="PROKAR_LIPOPROTEIN"/>
    <property type="match status" value="1"/>
</dbReference>
<dbReference type="InterPro" id="IPR028082">
    <property type="entry name" value="Peripla_BP_I"/>
</dbReference>
<dbReference type="PANTHER" id="PTHR34296">
    <property type="entry name" value="TRANSCRIPTIONAL ACTIVATOR PROTEIN MED"/>
    <property type="match status" value="1"/>
</dbReference>
<evidence type="ECO:0000256" key="3">
    <source>
        <dbReference type="ARBA" id="ARBA00022475"/>
    </source>
</evidence>
<comment type="caution">
    <text evidence="9">The sequence shown here is derived from an EMBL/GenBank/DDBJ whole genome shotgun (WGS) entry which is preliminary data.</text>
</comment>
<organism evidence="9 10">
    <name type="scientific">Propionigenium maris DSM 9537</name>
    <dbReference type="NCBI Taxonomy" id="1123000"/>
    <lineage>
        <taxon>Bacteria</taxon>
        <taxon>Fusobacteriati</taxon>
        <taxon>Fusobacteriota</taxon>
        <taxon>Fusobacteriia</taxon>
        <taxon>Fusobacteriales</taxon>
        <taxon>Fusobacteriaceae</taxon>
        <taxon>Propionigenium</taxon>
    </lineage>
</organism>